<dbReference type="Proteomes" id="UP001365542">
    <property type="component" value="Unassembled WGS sequence"/>
</dbReference>
<dbReference type="Pfam" id="PF00646">
    <property type="entry name" value="F-box"/>
    <property type="match status" value="1"/>
</dbReference>
<dbReference type="EMBL" id="JAVHJO010000014">
    <property type="protein sequence ID" value="KAK6529123.1"/>
    <property type="molecule type" value="Genomic_DNA"/>
</dbReference>
<dbReference type="SUPFAM" id="SSF81383">
    <property type="entry name" value="F-box domain"/>
    <property type="match status" value="1"/>
</dbReference>
<dbReference type="Gene3D" id="1.20.1280.50">
    <property type="match status" value="1"/>
</dbReference>
<evidence type="ECO:0000313" key="3">
    <source>
        <dbReference type="Proteomes" id="UP001365542"/>
    </source>
</evidence>
<evidence type="ECO:0000259" key="1">
    <source>
        <dbReference type="SMART" id="SM00256"/>
    </source>
</evidence>
<accession>A0AAV9WZY4</accession>
<evidence type="ECO:0000313" key="2">
    <source>
        <dbReference type="EMBL" id="KAK6529123.1"/>
    </source>
</evidence>
<protein>
    <recommendedName>
        <fullName evidence="1">F-box domain-containing protein</fullName>
    </recommendedName>
</protein>
<dbReference type="SMART" id="SM00256">
    <property type="entry name" value="FBOX"/>
    <property type="match status" value="1"/>
</dbReference>
<sequence>MSGIILGSVLRGRTGRRQPDVDRQTHRMFLLPEILESILLQLPAITVLIRCRRVSKTWQALIDTSPSLRYYTSTGLDKQLQHRPLFYSLVPENTDDPSQPPKVVTPMAMEVLSSFWIKLMSKGYDIHLRAYQDNIFPRVAHVPYPEYISDASLSDTTNASASLEPQNIVAASLSNLSAIRRRVTESKEDRSRRRLKPEIQRLINQFAAITHRVPLLDPTLNVSNLSDMKVAERCEWGYIMRGDPVAAASEELPKVENVVGEQWVELMTKLVRNVYFRTQHSPDSTMSIQFPQRESLRIRYDHPFLLGVNNGSLLVYRISYNAGIDARSGRRWVYETTLFMGTYNCYYLRIRKYSSTMTFAVLGRV</sequence>
<proteinExistence type="predicted"/>
<name>A0AAV9WZY4_9PEZI</name>
<gene>
    <name evidence="2" type="ORF">TWF694_004338</name>
</gene>
<keyword evidence="3" id="KW-1185">Reference proteome</keyword>
<dbReference type="InterPro" id="IPR001810">
    <property type="entry name" value="F-box_dom"/>
</dbReference>
<dbReference type="InterPro" id="IPR036047">
    <property type="entry name" value="F-box-like_dom_sf"/>
</dbReference>
<comment type="caution">
    <text evidence="2">The sequence shown here is derived from an EMBL/GenBank/DDBJ whole genome shotgun (WGS) entry which is preliminary data.</text>
</comment>
<feature type="domain" description="F-box" evidence="1">
    <location>
        <begin position="31"/>
        <end position="71"/>
    </location>
</feature>
<reference evidence="2 3" key="1">
    <citation type="submission" date="2019-10" db="EMBL/GenBank/DDBJ databases">
        <authorList>
            <person name="Palmer J.M."/>
        </authorList>
    </citation>
    <scope>NUCLEOTIDE SEQUENCE [LARGE SCALE GENOMIC DNA]</scope>
    <source>
        <strain evidence="2 3">TWF694</strain>
    </source>
</reference>
<organism evidence="2 3">
    <name type="scientific">Orbilia ellipsospora</name>
    <dbReference type="NCBI Taxonomy" id="2528407"/>
    <lineage>
        <taxon>Eukaryota</taxon>
        <taxon>Fungi</taxon>
        <taxon>Dikarya</taxon>
        <taxon>Ascomycota</taxon>
        <taxon>Pezizomycotina</taxon>
        <taxon>Orbiliomycetes</taxon>
        <taxon>Orbiliales</taxon>
        <taxon>Orbiliaceae</taxon>
        <taxon>Orbilia</taxon>
    </lineage>
</organism>
<dbReference type="AlphaFoldDB" id="A0AAV9WZY4"/>